<keyword evidence="8" id="KW-0406">Ion transport</keyword>
<feature type="transmembrane region" description="Helical" evidence="12">
    <location>
        <begin position="183"/>
        <end position="206"/>
    </location>
</feature>
<evidence type="ECO:0000256" key="3">
    <source>
        <dbReference type="ARBA" id="ARBA00021242"/>
    </source>
</evidence>
<keyword evidence="6 12" id="KW-0812">Transmembrane</keyword>
<dbReference type="SUPFAM" id="SSF103473">
    <property type="entry name" value="MFS general substrate transporter"/>
    <property type="match status" value="1"/>
</dbReference>
<feature type="transmembrane region" description="Helical" evidence="12">
    <location>
        <begin position="321"/>
        <end position="339"/>
    </location>
</feature>
<dbReference type="GO" id="GO:0005886">
    <property type="term" value="C:plasma membrane"/>
    <property type="evidence" value="ECO:0007669"/>
    <property type="project" value="UniProtKB-SubCell"/>
</dbReference>
<keyword evidence="7 12" id="KW-1133">Transmembrane helix</keyword>
<keyword evidence="4" id="KW-0813">Transport</keyword>
<evidence type="ECO:0000256" key="8">
    <source>
        <dbReference type="ARBA" id="ARBA00023065"/>
    </source>
</evidence>
<feature type="transmembrane region" description="Helical" evidence="12">
    <location>
        <begin position="62"/>
        <end position="81"/>
    </location>
</feature>
<feature type="transmembrane region" description="Helical" evidence="12">
    <location>
        <begin position="351"/>
        <end position="370"/>
    </location>
</feature>
<dbReference type="Pfam" id="PF05631">
    <property type="entry name" value="MFS_5"/>
    <property type="match status" value="1"/>
</dbReference>
<evidence type="ECO:0000256" key="12">
    <source>
        <dbReference type="SAM" id="Phobius"/>
    </source>
</evidence>
<sequence length="470" mass="51310">MVAYAVTLTGLVIANFQLFHRKYYEDKLKKEIDIELSQSDDTSCDSDVDADSLLSGIYRKYMVVYILCVAADWLQGSYTYSVYSQVHGLSEATIARLFAIGFASGGVAGIWTGRLADKYGRKKACLTYCLLYSISCLVITVSSDLTVLFIGRVLGGISTTLLYSVFETWLVAELHRHNAYSDFIQDCFASLALTNGAVAIACGVLSEVLVSASRSQKAPFVASILCLLMASVLIAKEWDENFGCRSVGAERTSHDLMGIFRGKSYSLTRRSELTMTDGKVIALGFVTCVMEGSMYAVVFSWTPFIQESREGAYVPERAPRGLIFANLMCAMMLGSQLLARLTKADHAAMTMSHFVQLGLTVAASSLSIAVMTHAEAIRFLTFCLFEVCIGTYYPAMAALKQALISDERRGQVYGLLRLPLNAFVIGILSMIGEGQCLLPSIESPSNIWQARLRGAACLSSAAPRFFSVPS</sequence>
<dbReference type="Proteomes" id="UP000809789">
    <property type="component" value="Unassembled WGS sequence"/>
</dbReference>
<evidence type="ECO:0000256" key="11">
    <source>
        <dbReference type="ARBA" id="ARBA00032555"/>
    </source>
</evidence>
<keyword evidence="14" id="KW-1185">Reference proteome</keyword>
<accession>A0A8K0KXK5</accession>
<dbReference type="Gene3D" id="1.20.1250.20">
    <property type="entry name" value="MFS general substrate transporter like domains"/>
    <property type="match status" value="1"/>
</dbReference>
<reference evidence="13" key="1">
    <citation type="submission" date="2021-07" db="EMBL/GenBank/DDBJ databases">
        <title>Elsinoe batatas strain:CRI-CJ2 Genome sequencing and assembly.</title>
        <authorList>
            <person name="Huang L."/>
        </authorList>
    </citation>
    <scope>NUCLEOTIDE SEQUENCE</scope>
    <source>
        <strain evidence="13">CRI-CJ2</strain>
    </source>
</reference>
<feature type="transmembrane region" description="Helical" evidence="12">
    <location>
        <begin position="376"/>
        <end position="395"/>
    </location>
</feature>
<feature type="transmembrane region" description="Helical" evidence="12">
    <location>
        <begin position="280"/>
        <end position="301"/>
    </location>
</feature>
<keyword evidence="9 12" id="KW-0472">Membrane</keyword>
<comment type="caution">
    <text evidence="13">The sequence shown here is derived from an EMBL/GenBank/DDBJ whole genome shotgun (WGS) entry which is preliminary data.</text>
</comment>
<feature type="transmembrane region" description="Helical" evidence="12">
    <location>
        <begin position="125"/>
        <end position="143"/>
    </location>
</feature>
<dbReference type="EMBL" id="JAESVG020000007">
    <property type="protein sequence ID" value="KAG8625991.1"/>
    <property type="molecule type" value="Genomic_DNA"/>
</dbReference>
<evidence type="ECO:0000256" key="7">
    <source>
        <dbReference type="ARBA" id="ARBA00022989"/>
    </source>
</evidence>
<proteinExistence type="predicted"/>
<keyword evidence="5" id="KW-1003">Cell membrane</keyword>
<feature type="transmembrane region" description="Helical" evidence="12">
    <location>
        <begin position="218"/>
        <end position="235"/>
    </location>
</feature>
<evidence type="ECO:0000256" key="1">
    <source>
        <dbReference type="ARBA" id="ARBA00003019"/>
    </source>
</evidence>
<name>A0A8K0KXK5_9PEZI</name>
<gene>
    <name evidence="13" type="ORF">KVT40_006392</name>
</gene>
<evidence type="ECO:0000256" key="5">
    <source>
        <dbReference type="ARBA" id="ARBA00022475"/>
    </source>
</evidence>
<protein>
    <recommendedName>
        <fullName evidence="3">Molybdate-anion transporter</fullName>
    </recommendedName>
    <alternativeName>
        <fullName evidence="10">Major facilitator superfamily domain-containing protein 5</fullName>
    </alternativeName>
    <alternativeName>
        <fullName evidence="11">Molybdate transporter 2 homolog</fullName>
    </alternativeName>
</protein>
<evidence type="ECO:0000256" key="6">
    <source>
        <dbReference type="ARBA" id="ARBA00022692"/>
    </source>
</evidence>
<dbReference type="InterPro" id="IPR008509">
    <property type="entry name" value="MOT2/MFSD5"/>
</dbReference>
<evidence type="ECO:0000313" key="14">
    <source>
        <dbReference type="Proteomes" id="UP000809789"/>
    </source>
</evidence>
<dbReference type="AlphaFoldDB" id="A0A8K0KXK5"/>
<evidence type="ECO:0000256" key="2">
    <source>
        <dbReference type="ARBA" id="ARBA00004651"/>
    </source>
</evidence>
<evidence type="ECO:0000313" key="13">
    <source>
        <dbReference type="EMBL" id="KAG8625991.1"/>
    </source>
</evidence>
<dbReference type="OrthoDB" id="263957at2759"/>
<evidence type="ECO:0000256" key="4">
    <source>
        <dbReference type="ARBA" id="ARBA00022448"/>
    </source>
</evidence>
<dbReference type="GO" id="GO:0015098">
    <property type="term" value="F:molybdate ion transmembrane transporter activity"/>
    <property type="evidence" value="ECO:0007669"/>
    <property type="project" value="InterPro"/>
</dbReference>
<comment type="function">
    <text evidence="1">Mediates high-affinity intracellular uptake of the rare oligo-element molybdenum.</text>
</comment>
<dbReference type="GO" id="GO:0006811">
    <property type="term" value="P:monoatomic ion transport"/>
    <property type="evidence" value="ECO:0007669"/>
    <property type="project" value="UniProtKB-KW"/>
</dbReference>
<comment type="subcellular location">
    <subcellularLocation>
        <location evidence="2">Cell membrane</location>
        <topology evidence="2">Multi-pass membrane protein</topology>
    </subcellularLocation>
</comment>
<evidence type="ECO:0000256" key="10">
    <source>
        <dbReference type="ARBA" id="ARBA00030646"/>
    </source>
</evidence>
<organism evidence="13 14">
    <name type="scientific">Elsinoe batatas</name>
    <dbReference type="NCBI Taxonomy" id="2601811"/>
    <lineage>
        <taxon>Eukaryota</taxon>
        <taxon>Fungi</taxon>
        <taxon>Dikarya</taxon>
        <taxon>Ascomycota</taxon>
        <taxon>Pezizomycotina</taxon>
        <taxon>Dothideomycetes</taxon>
        <taxon>Dothideomycetidae</taxon>
        <taxon>Myriangiales</taxon>
        <taxon>Elsinoaceae</taxon>
        <taxon>Elsinoe</taxon>
    </lineage>
</organism>
<evidence type="ECO:0000256" key="9">
    <source>
        <dbReference type="ARBA" id="ARBA00023136"/>
    </source>
</evidence>
<dbReference type="PANTHER" id="PTHR23516:SF1">
    <property type="entry name" value="MOLYBDATE-ANION TRANSPORTER"/>
    <property type="match status" value="1"/>
</dbReference>
<dbReference type="InterPro" id="IPR036259">
    <property type="entry name" value="MFS_trans_sf"/>
</dbReference>
<dbReference type="PANTHER" id="PTHR23516">
    <property type="entry name" value="SAM (S-ADENOSYL METHIONINE) TRANSPORTER"/>
    <property type="match status" value="1"/>
</dbReference>
<feature type="transmembrane region" description="Helical" evidence="12">
    <location>
        <begin position="93"/>
        <end position="113"/>
    </location>
</feature>